<comment type="caution">
    <text evidence="2">The sequence shown here is derived from an EMBL/GenBank/DDBJ whole genome shotgun (WGS) entry which is preliminary data.</text>
</comment>
<dbReference type="EMBL" id="QRHA01000001">
    <property type="protein sequence ID" value="RDV28930.1"/>
    <property type="molecule type" value="Genomic_DNA"/>
</dbReference>
<evidence type="ECO:0000256" key="1">
    <source>
        <dbReference type="ARBA" id="ARBA00022679"/>
    </source>
</evidence>
<dbReference type="SUPFAM" id="SSF53756">
    <property type="entry name" value="UDP-Glycosyltransferase/glycogen phosphorylase"/>
    <property type="match status" value="1"/>
</dbReference>
<reference evidence="3" key="1">
    <citation type="submission" date="2018-08" db="EMBL/GenBank/DDBJ databases">
        <authorList>
            <person name="Zhang J."/>
            <person name="Du Z.-J."/>
        </authorList>
    </citation>
    <scope>NUCLEOTIDE SEQUENCE [LARGE SCALE GENOMIC DNA]</scope>
    <source>
        <strain evidence="3">KCTC 52655</strain>
    </source>
</reference>
<accession>A0A3D8MEA2</accession>
<keyword evidence="1 2" id="KW-0808">Transferase</keyword>
<gene>
    <name evidence="2" type="ORF">DXV75_00210</name>
</gene>
<dbReference type="PANTHER" id="PTHR46401">
    <property type="entry name" value="GLYCOSYLTRANSFERASE WBBK-RELATED"/>
    <property type="match status" value="1"/>
</dbReference>
<evidence type="ECO:0000313" key="3">
    <source>
        <dbReference type="Proteomes" id="UP000256561"/>
    </source>
</evidence>
<dbReference type="GO" id="GO:0016757">
    <property type="term" value="F:glycosyltransferase activity"/>
    <property type="evidence" value="ECO:0007669"/>
    <property type="project" value="TreeGrafter"/>
</dbReference>
<dbReference type="AlphaFoldDB" id="A0A3D8MEA2"/>
<dbReference type="Gene3D" id="3.40.50.2000">
    <property type="entry name" value="Glycogen Phosphorylase B"/>
    <property type="match status" value="1"/>
</dbReference>
<dbReference type="Proteomes" id="UP000256561">
    <property type="component" value="Unassembled WGS sequence"/>
</dbReference>
<organism evidence="2 3">
    <name type="scientific">Alteromonas aestuariivivens</name>
    <dbReference type="NCBI Taxonomy" id="1938339"/>
    <lineage>
        <taxon>Bacteria</taxon>
        <taxon>Pseudomonadati</taxon>
        <taxon>Pseudomonadota</taxon>
        <taxon>Gammaproteobacteria</taxon>
        <taxon>Alteromonadales</taxon>
        <taxon>Alteromonadaceae</taxon>
        <taxon>Alteromonas/Salinimonas group</taxon>
        <taxon>Alteromonas</taxon>
    </lineage>
</organism>
<sequence>MRHTDGGYLCIYLPSVTGHHLTYLDKVIRALEPTESLLVLTPAVNEEFNRITACVGKVIQYERKFSANSFIQSFHECRVLLKCTQGYAIKKVIAPTGCSAAFLWPLFNVKARFDYHFLMLSPALINNKSVLENLVKAGLLCMHRKGKLSTIDNASYNSNGLFGRFIRNKFSLIPDPIDTNTPAEKADALKHFGLEKGDFNVLMCGALNSHPRKNTLTLIKSVIQIPPGEKIRLVLAGRISPDILDYIATLPAEQSRKLLVINRFLSDQELMDITHCCNLVCTPYTHHYSPSGIVLRAIKTRTPVLVPNYHWFRYMKDNYGIGYSVETLSEDNIAQAIVDIKNRKKPEPLFGHQQELIDYFSAENFQQHWKAIVYSRSQLMGYADIRLP</sequence>
<dbReference type="RefSeq" id="WP_115591221.1">
    <property type="nucleotide sequence ID" value="NZ_QRHA01000001.1"/>
</dbReference>
<keyword evidence="3" id="KW-1185">Reference proteome</keyword>
<dbReference type="OrthoDB" id="6385989at2"/>
<name>A0A3D8MEA2_9ALTE</name>
<protein>
    <submittedName>
        <fullName evidence="2">Glycosyltransferase family 1 protein</fullName>
    </submittedName>
</protein>
<evidence type="ECO:0000313" key="2">
    <source>
        <dbReference type="EMBL" id="RDV28930.1"/>
    </source>
</evidence>
<proteinExistence type="predicted"/>
<dbReference type="PANTHER" id="PTHR46401:SF2">
    <property type="entry name" value="GLYCOSYLTRANSFERASE WBBK-RELATED"/>
    <property type="match status" value="1"/>
</dbReference>